<name>A0A2D6LQ65_9ARCH</name>
<dbReference type="Pfam" id="PF13380">
    <property type="entry name" value="CoA_binding_2"/>
    <property type="match status" value="1"/>
</dbReference>
<proteinExistence type="predicted"/>
<dbReference type="InterPro" id="IPR036291">
    <property type="entry name" value="NAD(P)-bd_dom_sf"/>
</dbReference>
<evidence type="ECO:0000313" key="3">
    <source>
        <dbReference type="Proteomes" id="UP000226712"/>
    </source>
</evidence>
<dbReference type="EMBL" id="NZBD01000015">
    <property type="protein sequence ID" value="MAG18302.1"/>
    <property type="molecule type" value="Genomic_DNA"/>
</dbReference>
<protein>
    <submittedName>
        <fullName evidence="2">CoA-binding protein</fullName>
    </submittedName>
</protein>
<sequence>MLKILLLQLKRKQKNNGFFMKTIAIIGASVNRKKFGNKCVRAYKQLGWKIFPINPKEKEIEGIKCYSSINELPEKPDRVSVYLPSQVTISLIPELKEAGISGVILNPGAESDELVAELKQNNIEPVKVCSIRLEGIDPDSL</sequence>
<dbReference type="SMART" id="SM00881">
    <property type="entry name" value="CoA_binding"/>
    <property type="match status" value="1"/>
</dbReference>
<evidence type="ECO:0000259" key="1">
    <source>
        <dbReference type="SMART" id="SM00881"/>
    </source>
</evidence>
<dbReference type="Gene3D" id="3.40.50.720">
    <property type="entry name" value="NAD(P)-binding Rossmann-like Domain"/>
    <property type="match status" value="1"/>
</dbReference>
<dbReference type="SUPFAM" id="SSF51735">
    <property type="entry name" value="NAD(P)-binding Rossmann-fold domains"/>
    <property type="match status" value="1"/>
</dbReference>
<organism evidence="2 3">
    <name type="scientific">Candidatus Iainarchaeum sp</name>
    <dbReference type="NCBI Taxonomy" id="3101447"/>
    <lineage>
        <taxon>Archaea</taxon>
        <taxon>Candidatus Iainarchaeota</taxon>
        <taxon>Candidatus Iainarchaeia</taxon>
        <taxon>Candidatus Iainarchaeales</taxon>
        <taxon>Candidatus Iainarchaeaceae</taxon>
        <taxon>Candidatus Iainarchaeum</taxon>
    </lineage>
</organism>
<dbReference type="InterPro" id="IPR003781">
    <property type="entry name" value="CoA-bd"/>
</dbReference>
<evidence type="ECO:0000313" key="2">
    <source>
        <dbReference type="EMBL" id="MAG18302.1"/>
    </source>
</evidence>
<dbReference type="PANTHER" id="PTHR33303:SF2">
    <property type="entry name" value="COA-BINDING DOMAIN-CONTAINING PROTEIN"/>
    <property type="match status" value="1"/>
</dbReference>
<feature type="domain" description="CoA-binding" evidence="1">
    <location>
        <begin position="17"/>
        <end position="104"/>
    </location>
</feature>
<reference evidence="3" key="1">
    <citation type="submission" date="2017-09" db="EMBL/GenBank/DDBJ databases">
        <title>The Reconstruction of 2,631 Draft Metagenome-Assembled Genomes from the Global Oceans.</title>
        <authorList>
            <person name="Tully B.J."/>
            <person name="Graham E.D."/>
            <person name="Heidelberg J.F."/>
        </authorList>
    </citation>
    <scope>NUCLEOTIDE SEQUENCE [LARGE SCALE GENOMIC DNA]</scope>
</reference>
<dbReference type="Proteomes" id="UP000226712">
    <property type="component" value="Unassembled WGS sequence"/>
</dbReference>
<gene>
    <name evidence="2" type="ORF">CL944_02410</name>
</gene>
<accession>A0A2D6LQ65</accession>
<dbReference type="PANTHER" id="PTHR33303">
    <property type="entry name" value="CYTOPLASMIC PROTEIN-RELATED"/>
    <property type="match status" value="1"/>
</dbReference>
<comment type="caution">
    <text evidence="2">The sequence shown here is derived from an EMBL/GenBank/DDBJ whole genome shotgun (WGS) entry which is preliminary data.</text>
</comment>
<dbReference type="AlphaFoldDB" id="A0A2D6LQ65"/>